<dbReference type="Pfam" id="PF00004">
    <property type="entry name" value="AAA"/>
    <property type="match status" value="1"/>
</dbReference>
<evidence type="ECO:0000313" key="2">
    <source>
        <dbReference type="EMBL" id="SVE04682.1"/>
    </source>
</evidence>
<gene>
    <name evidence="2" type="ORF">METZ01_LOCUS457536</name>
</gene>
<organism evidence="2">
    <name type="scientific">marine metagenome</name>
    <dbReference type="NCBI Taxonomy" id="408172"/>
    <lineage>
        <taxon>unclassified sequences</taxon>
        <taxon>metagenomes</taxon>
        <taxon>ecological metagenomes</taxon>
    </lineage>
</organism>
<dbReference type="AlphaFoldDB" id="A0A383AAE0"/>
<dbReference type="GO" id="GO:0016887">
    <property type="term" value="F:ATP hydrolysis activity"/>
    <property type="evidence" value="ECO:0007669"/>
    <property type="project" value="InterPro"/>
</dbReference>
<dbReference type="EMBL" id="UINC01190493">
    <property type="protein sequence ID" value="SVE04682.1"/>
    <property type="molecule type" value="Genomic_DNA"/>
</dbReference>
<reference evidence="2" key="1">
    <citation type="submission" date="2018-05" db="EMBL/GenBank/DDBJ databases">
        <authorList>
            <person name="Lanie J.A."/>
            <person name="Ng W.-L."/>
            <person name="Kazmierczak K.M."/>
            <person name="Andrzejewski T.M."/>
            <person name="Davidsen T.M."/>
            <person name="Wayne K.J."/>
            <person name="Tettelin H."/>
            <person name="Glass J.I."/>
            <person name="Rusch D."/>
            <person name="Podicherti R."/>
            <person name="Tsui H.-C.T."/>
            <person name="Winkler M.E."/>
        </authorList>
    </citation>
    <scope>NUCLEOTIDE SEQUENCE</scope>
</reference>
<protein>
    <recommendedName>
        <fullName evidence="1">ATPase AAA-type core domain-containing protein</fullName>
    </recommendedName>
</protein>
<dbReference type="GO" id="GO:0005524">
    <property type="term" value="F:ATP binding"/>
    <property type="evidence" value="ECO:0007669"/>
    <property type="project" value="InterPro"/>
</dbReference>
<evidence type="ECO:0000259" key="1">
    <source>
        <dbReference type="Pfam" id="PF00004"/>
    </source>
</evidence>
<dbReference type="Gene3D" id="3.40.50.300">
    <property type="entry name" value="P-loop containing nucleotide triphosphate hydrolases"/>
    <property type="match status" value="1"/>
</dbReference>
<feature type="domain" description="ATPase AAA-type core" evidence="1">
    <location>
        <begin position="20"/>
        <end position="54"/>
    </location>
</feature>
<proteinExistence type="predicted"/>
<feature type="non-terminal residue" evidence="2">
    <location>
        <position position="89"/>
    </location>
</feature>
<sequence length="89" mass="9909">MKPSRIKEVLGPLLDSRWPIFLWGPPGVGKSSIVYQVVESRGWKLMDVRASLLDPTDLRGIPYVENGQANWAPPSFLPADPDSEGVLFF</sequence>
<dbReference type="SUPFAM" id="SSF52540">
    <property type="entry name" value="P-loop containing nucleoside triphosphate hydrolases"/>
    <property type="match status" value="1"/>
</dbReference>
<name>A0A383AAE0_9ZZZZ</name>
<dbReference type="InterPro" id="IPR027417">
    <property type="entry name" value="P-loop_NTPase"/>
</dbReference>
<accession>A0A383AAE0</accession>
<dbReference type="InterPro" id="IPR003959">
    <property type="entry name" value="ATPase_AAA_core"/>
</dbReference>